<name>A0A7C9JED3_9ACTN</name>
<reference evidence="3 4" key="1">
    <citation type="submission" date="2020-01" db="EMBL/GenBank/DDBJ databases">
        <title>Herbidospora sp. NEAU-GS84 nov., a novel actinomycete isolated from soil.</title>
        <authorList>
            <person name="Han L."/>
        </authorList>
    </citation>
    <scope>NUCLEOTIDE SEQUENCE [LARGE SCALE GENOMIC DNA]</scope>
    <source>
        <strain evidence="3 4">NEAU-GS84</strain>
    </source>
</reference>
<accession>A0A7C9JED3</accession>
<gene>
    <name evidence="3" type="ORF">GT755_22670</name>
</gene>
<dbReference type="Pfam" id="PF03413">
    <property type="entry name" value="PepSY"/>
    <property type="match status" value="1"/>
</dbReference>
<evidence type="ECO:0000259" key="2">
    <source>
        <dbReference type="Pfam" id="PF03413"/>
    </source>
</evidence>
<feature type="chain" id="PRO_5028926778" evidence="1">
    <location>
        <begin position="26"/>
        <end position="94"/>
    </location>
</feature>
<dbReference type="InterPro" id="IPR025711">
    <property type="entry name" value="PepSY"/>
</dbReference>
<evidence type="ECO:0000313" key="4">
    <source>
        <dbReference type="Proteomes" id="UP000479526"/>
    </source>
</evidence>
<evidence type="ECO:0000256" key="1">
    <source>
        <dbReference type="SAM" id="SignalP"/>
    </source>
</evidence>
<evidence type="ECO:0000313" key="3">
    <source>
        <dbReference type="EMBL" id="NAS24481.1"/>
    </source>
</evidence>
<sequence length="94" mass="10418">MRIRYALAAAVTVLGLTAAATPAVAATTAAVTKAQAVKIAKKKVPGAYVNEVEREYEHGRRTWKIELEKGNWEYDVYVAVSDGRIVKFTRDYDD</sequence>
<dbReference type="AlphaFoldDB" id="A0A7C9JED3"/>
<keyword evidence="4" id="KW-1185">Reference proteome</keyword>
<organism evidence="3 4">
    <name type="scientific">Herbidospora solisilvae</name>
    <dbReference type="NCBI Taxonomy" id="2696284"/>
    <lineage>
        <taxon>Bacteria</taxon>
        <taxon>Bacillati</taxon>
        <taxon>Actinomycetota</taxon>
        <taxon>Actinomycetes</taxon>
        <taxon>Streptosporangiales</taxon>
        <taxon>Streptosporangiaceae</taxon>
        <taxon>Herbidospora</taxon>
    </lineage>
</organism>
<dbReference type="RefSeq" id="WP_161481618.1">
    <property type="nucleotide sequence ID" value="NZ_WXEW01000006.1"/>
</dbReference>
<protein>
    <submittedName>
        <fullName evidence="3">Peptidase</fullName>
    </submittedName>
</protein>
<dbReference type="Gene3D" id="3.10.450.40">
    <property type="match status" value="1"/>
</dbReference>
<comment type="caution">
    <text evidence="3">The sequence shown here is derived from an EMBL/GenBank/DDBJ whole genome shotgun (WGS) entry which is preliminary data.</text>
</comment>
<feature type="signal peptide" evidence="1">
    <location>
        <begin position="1"/>
        <end position="25"/>
    </location>
</feature>
<dbReference type="EMBL" id="WXEW01000006">
    <property type="protein sequence ID" value="NAS24481.1"/>
    <property type="molecule type" value="Genomic_DNA"/>
</dbReference>
<feature type="domain" description="PepSY" evidence="2">
    <location>
        <begin position="31"/>
        <end position="87"/>
    </location>
</feature>
<proteinExistence type="predicted"/>
<keyword evidence="1" id="KW-0732">Signal</keyword>
<dbReference type="Proteomes" id="UP000479526">
    <property type="component" value="Unassembled WGS sequence"/>
</dbReference>